<organism evidence="3 4">
    <name type="scientific">Arboricoccus pini</name>
    <dbReference type="NCBI Taxonomy" id="1963835"/>
    <lineage>
        <taxon>Bacteria</taxon>
        <taxon>Pseudomonadati</taxon>
        <taxon>Pseudomonadota</taxon>
        <taxon>Alphaproteobacteria</taxon>
        <taxon>Geminicoccales</taxon>
        <taxon>Geminicoccaceae</taxon>
        <taxon>Arboricoccus</taxon>
    </lineage>
</organism>
<dbReference type="InterPro" id="IPR005586">
    <property type="entry name" value="ABC_trans_aux"/>
</dbReference>
<keyword evidence="4" id="KW-1185">Reference proteome</keyword>
<dbReference type="OrthoDB" id="7064073at2"/>
<evidence type="ECO:0000313" key="4">
    <source>
        <dbReference type="Proteomes" id="UP000197065"/>
    </source>
</evidence>
<dbReference type="Gene3D" id="3.40.50.10610">
    <property type="entry name" value="ABC-type transport auxiliary lipoprotein component"/>
    <property type="match status" value="1"/>
</dbReference>
<dbReference type="EMBL" id="FYEH01000021">
    <property type="protein sequence ID" value="SNB79362.1"/>
    <property type="molecule type" value="Genomic_DNA"/>
</dbReference>
<name>A0A212S2X6_9PROT</name>
<feature type="signal peptide" evidence="1">
    <location>
        <begin position="1"/>
        <end position="19"/>
    </location>
</feature>
<gene>
    <name evidence="3" type="ORF">SAMN07250955_1213</name>
</gene>
<protein>
    <submittedName>
        <fullName evidence="3">Uncharacterized lipoprotein YmbA</fullName>
    </submittedName>
</protein>
<keyword evidence="3" id="KW-0449">Lipoprotein</keyword>
<proteinExistence type="predicted"/>
<dbReference type="RefSeq" id="WP_088563019.1">
    <property type="nucleotide sequence ID" value="NZ_FYEH01000021.1"/>
</dbReference>
<feature type="chain" id="PRO_5012262097" evidence="1">
    <location>
        <begin position="20"/>
        <end position="194"/>
    </location>
</feature>
<dbReference type="PROSITE" id="PS51257">
    <property type="entry name" value="PROKAR_LIPOPROTEIN"/>
    <property type="match status" value="1"/>
</dbReference>
<reference evidence="3 4" key="1">
    <citation type="submission" date="2017-06" db="EMBL/GenBank/DDBJ databases">
        <authorList>
            <person name="Kim H.J."/>
            <person name="Triplett B.A."/>
        </authorList>
    </citation>
    <scope>NUCLEOTIDE SEQUENCE [LARGE SCALE GENOMIC DNA]</scope>
    <source>
        <strain evidence="3 4">B29T1</strain>
    </source>
</reference>
<evidence type="ECO:0000313" key="3">
    <source>
        <dbReference type="EMBL" id="SNB79362.1"/>
    </source>
</evidence>
<dbReference type="SUPFAM" id="SSF159594">
    <property type="entry name" value="XCC0632-like"/>
    <property type="match status" value="1"/>
</dbReference>
<dbReference type="Pfam" id="PF03886">
    <property type="entry name" value="ABC_trans_aux"/>
    <property type="match status" value="1"/>
</dbReference>
<sequence>MSRMTKARLSAAAAICLLAGCQSLPPDYYLLKGAPSSSPQQLPSPLQSIGIRPVAVADYLDRSEIVTTSEAARININDQERWGEKLSLMIARTLAADLRAHLGSASVTLLPTDFDIQPSRELILSIERFDADESGNATIAGRWQLVSPKNNEATSGAPFSIVAPVATPGSYDAIVQALSEALDQLAASIARDGR</sequence>
<dbReference type="AlphaFoldDB" id="A0A212S2X6"/>
<feature type="domain" description="ABC-type transport auxiliary lipoprotein component" evidence="2">
    <location>
        <begin position="29"/>
        <end position="190"/>
    </location>
</feature>
<accession>A0A212S2X6</accession>
<evidence type="ECO:0000259" key="2">
    <source>
        <dbReference type="Pfam" id="PF03886"/>
    </source>
</evidence>
<dbReference type="Proteomes" id="UP000197065">
    <property type="component" value="Unassembled WGS sequence"/>
</dbReference>
<evidence type="ECO:0000256" key="1">
    <source>
        <dbReference type="SAM" id="SignalP"/>
    </source>
</evidence>
<keyword evidence="1" id="KW-0732">Signal</keyword>